<name>A0A1B6GLB9_9HEMI</name>
<reference evidence="2" key="1">
    <citation type="submission" date="2015-11" db="EMBL/GenBank/DDBJ databases">
        <title>De novo transcriptome assembly of four potential Pierce s Disease insect vectors from Arizona vineyards.</title>
        <authorList>
            <person name="Tassone E.E."/>
        </authorList>
    </citation>
    <scope>NUCLEOTIDE SEQUENCE</scope>
</reference>
<evidence type="ECO:0000256" key="1">
    <source>
        <dbReference type="SAM" id="MobiDB-lite"/>
    </source>
</evidence>
<dbReference type="AlphaFoldDB" id="A0A1B6GLB9"/>
<feature type="region of interest" description="Disordered" evidence="1">
    <location>
        <begin position="70"/>
        <end position="95"/>
    </location>
</feature>
<evidence type="ECO:0000313" key="2">
    <source>
        <dbReference type="EMBL" id="JAS63208.1"/>
    </source>
</evidence>
<feature type="compositionally biased region" description="Polar residues" evidence="1">
    <location>
        <begin position="73"/>
        <end position="92"/>
    </location>
</feature>
<gene>
    <name evidence="2" type="ORF">g.2042</name>
</gene>
<feature type="non-terminal residue" evidence="2">
    <location>
        <position position="109"/>
    </location>
</feature>
<dbReference type="EMBL" id="GECZ01006561">
    <property type="protein sequence ID" value="JAS63208.1"/>
    <property type="molecule type" value="Transcribed_RNA"/>
</dbReference>
<proteinExistence type="predicted"/>
<protein>
    <submittedName>
        <fullName evidence="2">Uncharacterized protein</fullName>
    </submittedName>
</protein>
<accession>A0A1B6GLB9</accession>
<organism evidence="2">
    <name type="scientific">Cuerna arida</name>
    <dbReference type="NCBI Taxonomy" id="1464854"/>
    <lineage>
        <taxon>Eukaryota</taxon>
        <taxon>Metazoa</taxon>
        <taxon>Ecdysozoa</taxon>
        <taxon>Arthropoda</taxon>
        <taxon>Hexapoda</taxon>
        <taxon>Insecta</taxon>
        <taxon>Pterygota</taxon>
        <taxon>Neoptera</taxon>
        <taxon>Paraneoptera</taxon>
        <taxon>Hemiptera</taxon>
        <taxon>Auchenorrhyncha</taxon>
        <taxon>Membracoidea</taxon>
        <taxon>Cicadellidae</taxon>
        <taxon>Cicadellinae</taxon>
        <taxon>Proconiini</taxon>
        <taxon>Cuerna</taxon>
    </lineage>
</organism>
<sequence>MLIQSIPPSNSTLLLDIACIKKKQDLMEQSIIELTNKVNNKSTTVLEPNVKKGQDKKRLEYKVAHTQMKLHKSLNSSAKSTPKPNKNLTQKPGQLPRNFFSVSLQVQKL</sequence>